<name>A0A679FN04_9BACL</name>
<organism evidence="2 3">
    <name type="scientific">Geobacillus subterraneus</name>
    <dbReference type="NCBI Taxonomy" id="129338"/>
    <lineage>
        <taxon>Bacteria</taxon>
        <taxon>Bacillati</taxon>
        <taxon>Bacillota</taxon>
        <taxon>Bacilli</taxon>
        <taxon>Bacillales</taxon>
        <taxon>Anoxybacillaceae</taxon>
        <taxon>Geobacillus</taxon>
    </lineage>
</organism>
<gene>
    <name evidence="2" type="primary">yhdJ</name>
    <name evidence="2" type="ORF">GsuE55_08080</name>
</gene>
<protein>
    <submittedName>
        <fullName evidence="2">N-acetyltransferase YhdJ</fullName>
    </submittedName>
</protein>
<dbReference type="CDD" id="cd04301">
    <property type="entry name" value="NAT_SF"/>
    <property type="match status" value="1"/>
</dbReference>
<dbReference type="Gene3D" id="3.40.630.30">
    <property type="match status" value="1"/>
</dbReference>
<dbReference type="SUPFAM" id="SSF55729">
    <property type="entry name" value="Acyl-CoA N-acyltransferases (Nat)"/>
    <property type="match status" value="1"/>
</dbReference>
<accession>A0A679FN04</accession>
<sequence length="145" mass="16758">MPSFVWLETEEEVRSAFPIMRELRTHLDEETYVSLVREAQEKEGYKLVALNDDQGKMVAVIGFMPMITLYNGRFVWVCDLVTAASERSKGYGKALLSYVHEWAKANGYGIVSLSSGLQRVDAHRFYEEKMEYQKVSYVFLKRLSV</sequence>
<dbReference type="Pfam" id="PF00583">
    <property type="entry name" value="Acetyltransf_1"/>
    <property type="match status" value="1"/>
</dbReference>
<dbReference type="EMBL" id="AP022557">
    <property type="protein sequence ID" value="BBW95975.1"/>
    <property type="molecule type" value="Genomic_DNA"/>
</dbReference>
<dbReference type="InterPro" id="IPR016181">
    <property type="entry name" value="Acyl_CoA_acyltransferase"/>
</dbReference>
<evidence type="ECO:0000313" key="3">
    <source>
        <dbReference type="Proteomes" id="UP000501421"/>
    </source>
</evidence>
<dbReference type="RefSeq" id="WP_033022856.1">
    <property type="nucleotide sequence ID" value="NZ_AP022557.1"/>
</dbReference>
<reference evidence="3" key="1">
    <citation type="journal article" date="2020" name="Microbiol. Resour. Announc.">
        <title>Complete Genome Sequence of Geobacillus sp. Strain E55-1, Isolated from Mine Geyser in Japan.</title>
        <authorList>
            <person name="Miyazaki K."/>
            <person name="Hase E."/>
            <person name="Tokito N."/>
        </authorList>
    </citation>
    <scope>NUCLEOTIDE SEQUENCE [LARGE SCALE GENOMIC DNA]</scope>
    <source>
        <strain evidence="3">E55-1</strain>
    </source>
</reference>
<dbReference type="Proteomes" id="UP000501421">
    <property type="component" value="Chromosome"/>
</dbReference>
<dbReference type="PROSITE" id="PS51186">
    <property type="entry name" value="GNAT"/>
    <property type="match status" value="1"/>
</dbReference>
<keyword evidence="3" id="KW-1185">Reference proteome</keyword>
<dbReference type="InterPro" id="IPR000182">
    <property type="entry name" value="GNAT_dom"/>
</dbReference>
<dbReference type="AlphaFoldDB" id="A0A679FN04"/>
<feature type="domain" description="N-acetyltransferase" evidence="1">
    <location>
        <begin position="3"/>
        <end position="145"/>
    </location>
</feature>
<evidence type="ECO:0000313" key="2">
    <source>
        <dbReference type="EMBL" id="BBW95975.1"/>
    </source>
</evidence>
<proteinExistence type="predicted"/>
<evidence type="ECO:0000259" key="1">
    <source>
        <dbReference type="PROSITE" id="PS51186"/>
    </source>
</evidence>
<dbReference type="GO" id="GO:0016747">
    <property type="term" value="F:acyltransferase activity, transferring groups other than amino-acyl groups"/>
    <property type="evidence" value="ECO:0007669"/>
    <property type="project" value="InterPro"/>
</dbReference>